<comment type="caution">
    <text evidence="2">The sequence shown here is derived from an EMBL/GenBank/DDBJ whole genome shotgun (WGS) entry which is preliminary data.</text>
</comment>
<dbReference type="RefSeq" id="WP_021069149.1">
    <property type="nucleotide sequence ID" value="NZ_JAERTY010000008.1"/>
</dbReference>
<evidence type="ECO:0008006" key="4">
    <source>
        <dbReference type="Google" id="ProtNLM"/>
    </source>
</evidence>
<name>A0ABS1R5A8_9SPHI</name>
<feature type="signal peptide" evidence="1">
    <location>
        <begin position="1"/>
        <end position="19"/>
    </location>
</feature>
<dbReference type="EMBL" id="JAERTY010000008">
    <property type="protein sequence ID" value="MBL1409898.1"/>
    <property type="molecule type" value="Genomic_DNA"/>
</dbReference>
<proteinExistence type="predicted"/>
<dbReference type="PROSITE" id="PS51257">
    <property type="entry name" value="PROKAR_LIPOPROTEIN"/>
    <property type="match status" value="1"/>
</dbReference>
<evidence type="ECO:0000313" key="3">
    <source>
        <dbReference type="Proteomes" id="UP000625283"/>
    </source>
</evidence>
<dbReference type="Proteomes" id="UP000625283">
    <property type="component" value="Unassembled WGS sequence"/>
</dbReference>
<evidence type="ECO:0000256" key="1">
    <source>
        <dbReference type="SAM" id="SignalP"/>
    </source>
</evidence>
<keyword evidence="3" id="KW-1185">Reference proteome</keyword>
<feature type="chain" id="PRO_5046227449" description="Lipoprotein" evidence="1">
    <location>
        <begin position="20"/>
        <end position="73"/>
    </location>
</feature>
<keyword evidence="1" id="KW-0732">Signal</keyword>
<protein>
    <recommendedName>
        <fullName evidence="4">Lipoprotein</fullName>
    </recommendedName>
</protein>
<gene>
    <name evidence="2" type="ORF">JKG61_14150</name>
</gene>
<sequence length="73" mass="7453">MKNLFAFGFLALALTVASCGNNTSKTEETADSLKGIVDSTAGALTDSINNVADSANKAIDSTAQVIDSTKNAQ</sequence>
<organism evidence="2 3">
    <name type="scientific">Sphingobacterium faecale</name>
    <dbReference type="NCBI Taxonomy" id="2803775"/>
    <lineage>
        <taxon>Bacteria</taxon>
        <taxon>Pseudomonadati</taxon>
        <taxon>Bacteroidota</taxon>
        <taxon>Sphingobacteriia</taxon>
        <taxon>Sphingobacteriales</taxon>
        <taxon>Sphingobacteriaceae</taxon>
        <taxon>Sphingobacterium</taxon>
    </lineage>
</organism>
<evidence type="ECO:0000313" key="2">
    <source>
        <dbReference type="EMBL" id="MBL1409898.1"/>
    </source>
</evidence>
<accession>A0ABS1R5A8</accession>
<reference evidence="2 3" key="1">
    <citation type="submission" date="2021-01" db="EMBL/GenBank/DDBJ databases">
        <title>C459-1 draft genome sequence.</title>
        <authorList>
            <person name="Zhang X.-F."/>
        </authorList>
    </citation>
    <scope>NUCLEOTIDE SEQUENCE [LARGE SCALE GENOMIC DNA]</scope>
    <source>
        <strain evidence="3">C459-1</strain>
    </source>
</reference>